<evidence type="ECO:0000313" key="1">
    <source>
        <dbReference type="EnsemblMetazoa" id="tetur11g06170.1"/>
    </source>
</evidence>
<accession>T1KHZ4</accession>
<proteinExistence type="predicted"/>
<sequence>MANGSQIFTTLVIKPGENRLPNKEHK</sequence>
<dbReference type="Proteomes" id="UP000015104">
    <property type="component" value="Unassembled WGS sequence"/>
</dbReference>
<keyword evidence="2" id="KW-1185">Reference proteome</keyword>
<evidence type="ECO:0000313" key="2">
    <source>
        <dbReference type="Proteomes" id="UP000015104"/>
    </source>
</evidence>
<protein>
    <submittedName>
        <fullName evidence="1">Uncharacterized protein</fullName>
    </submittedName>
</protein>
<dbReference type="EnsemblMetazoa" id="tetur11g06170.1">
    <property type="protein sequence ID" value="tetur11g06170.1"/>
    <property type="gene ID" value="tetur11g06170"/>
</dbReference>
<organism evidence="1 2">
    <name type="scientific">Tetranychus urticae</name>
    <name type="common">Two-spotted spider mite</name>
    <dbReference type="NCBI Taxonomy" id="32264"/>
    <lineage>
        <taxon>Eukaryota</taxon>
        <taxon>Metazoa</taxon>
        <taxon>Ecdysozoa</taxon>
        <taxon>Arthropoda</taxon>
        <taxon>Chelicerata</taxon>
        <taxon>Arachnida</taxon>
        <taxon>Acari</taxon>
        <taxon>Acariformes</taxon>
        <taxon>Trombidiformes</taxon>
        <taxon>Prostigmata</taxon>
        <taxon>Eleutherengona</taxon>
        <taxon>Raphignathae</taxon>
        <taxon>Tetranychoidea</taxon>
        <taxon>Tetranychidae</taxon>
        <taxon>Tetranychus</taxon>
    </lineage>
</organism>
<reference evidence="2" key="1">
    <citation type="submission" date="2011-08" db="EMBL/GenBank/DDBJ databases">
        <authorList>
            <person name="Rombauts S."/>
        </authorList>
    </citation>
    <scope>NUCLEOTIDE SEQUENCE</scope>
    <source>
        <strain evidence="2">London</strain>
    </source>
</reference>
<reference evidence="1" key="2">
    <citation type="submission" date="2015-06" db="UniProtKB">
        <authorList>
            <consortium name="EnsemblMetazoa"/>
        </authorList>
    </citation>
    <scope>IDENTIFICATION</scope>
</reference>
<dbReference type="EMBL" id="CAEY01000080">
    <property type="status" value="NOT_ANNOTATED_CDS"/>
    <property type="molecule type" value="Genomic_DNA"/>
</dbReference>
<dbReference type="HOGENOM" id="CLU_3417514_0_0_1"/>
<name>T1KHZ4_TETUR</name>
<dbReference type="AlphaFoldDB" id="T1KHZ4"/>